<evidence type="ECO:0000313" key="2">
    <source>
        <dbReference type="EMBL" id="CAD8205575.1"/>
    </source>
</evidence>
<feature type="region of interest" description="Disordered" evidence="1">
    <location>
        <begin position="33"/>
        <end position="56"/>
    </location>
</feature>
<keyword evidence="3" id="KW-1185">Reference proteome</keyword>
<dbReference type="EMBL" id="CAJJDO010000141">
    <property type="protein sequence ID" value="CAD8205575.1"/>
    <property type="molecule type" value="Genomic_DNA"/>
</dbReference>
<evidence type="ECO:0000256" key="1">
    <source>
        <dbReference type="SAM" id="MobiDB-lite"/>
    </source>
</evidence>
<dbReference type="Proteomes" id="UP000689195">
    <property type="component" value="Unassembled WGS sequence"/>
</dbReference>
<feature type="compositionally biased region" description="Basic and acidic residues" evidence="1">
    <location>
        <begin position="42"/>
        <end position="56"/>
    </location>
</feature>
<gene>
    <name evidence="2" type="ORF">PPENT_87.1.T1410039</name>
</gene>
<sequence length="123" mass="14334">MKSKQKQQFIIEMKSQGCSSQLQLSQKIIKTDGDDSNMLLPESDKDELGQRLKTEESRSKPIKELRFSLKNQVWIFDRNQKRHQSYKSPSPIRTLNSPSILKNKNAITKQLNHDNIIQINQPQ</sequence>
<evidence type="ECO:0000313" key="3">
    <source>
        <dbReference type="Proteomes" id="UP000689195"/>
    </source>
</evidence>
<accession>A0A8S1XWY5</accession>
<proteinExistence type="predicted"/>
<comment type="caution">
    <text evidence="2">The sequence shown here is derived from an EMBL/GenBank/DDBJ whole genome shotgun (WGS) entry which is preliminary data.</text>
</comment>
<protein>
    <submittedName>
        <fullName evidence="2">Uncharacterized protein</fullName>
    </submittedName>
</protein>
<organism evidence="2 3">
    <name type="scientific">Paramecium pentaurelia</name>
    <dbReference type="NCBI Taxonomy" id="43138"/>
    <lineage>
        <taxon>Eukaryota</taxon>
        <taxon>Sar</taxon>
        <taxon>Alveolata</taxon>
        <taxon>Ciliophora</taxon>
        <taxon>Intramacronucleata</taxon>
        <taxon>Oligohymenophorea</taxon>
        <taxon>Peniculida</taxon>
        <taxon>Parameciidae</taxon>
        <taxon>Paramecium</taxon>
    </lineage>
</organism>
<reference evidence="2" key="1">
    <citation type="submission" date="2021-01" db="EMBL/GenBank/DDBJ databases">
        <authorList>
            <consortium name="Genoscope - CEA"/>
            <person name="William W."/>
        </authorList>
    </citation>
    <scope>NUCLEOTIDE SEQUENCE</scope>
</reference>
<name>A0A8S1XWY5_9CILI</name>
<dbReference type="AlphaFoldDB" id="A0A8S1XWY5"/>